<proteinExistence type="predicted"/>
<organism evidence="7 8">
    <name type="scientific">Devosia sediminis</name>
    <dbReference type="NCBI Taxonomy" id="2798801"/>
    <lineage>
        <taxon>Bacteria</taxon>
        <taxon>Pseudomonadati</taxon>
        <taxon>Pseudomonadota</taxon>
        <taxon>Alphaproteobacteria</taxon>
        <taxon>Hyphomicrobiales</taxon>
        <taxon>Devosiaceae</taxon>
        <taxon>Devosia</taxon>
    </lineage>
</organism>
<gene>
    <name evidence="7" type="ORF">JEQ47_06665</name>
</gene>
<evidence type="ECO:0000256" key="3">
    <source>
        <dbReference type="ARBA" id="ARBA00022801"/>
    </source>
</evidence>
<dbReference type="InterPro" id="IPR015679">
    <property type="entry name" value="PLipase_D_fam"/>
</dbReference>
<dbReference type="AlphaFoldDB" id="A0A934MGW5"/>
<dbReference type="Proteomes" id="UP000602124">
    <property type="component" value="Unassembled WGS sequence"/>
</dbReference>
<dbReference type="EMBL" id="JAEKMH010000001">
    <property type="protein sequence ID" value="MBJ3784397.1"/>
    <property type="molecule type" value="Genomic_DNA"/>
</dbReference>
<dbReference type="CDD" id="cd09140">
    <property type="entry name" value="PLDc_vPLD1_2_like_bac_1"/>
    <property type="match status" value="1"/>
</dbReference>
<protein>
    <submittedName>
        <fullName evidence="7">Phospholipase</fullName>
    </submittedName>
</protein>
<sequence length="356" mass="40354">MTGLILTPGSNCMAVANAEHFSVIVDAEDYFRHARAAMLMAKRRITLVGWDFDSRIDLHDTEDDPAPSELGRFFLWLVDQNADLEIFLLQWHFGLINVAKRGTTLLRMLQWARHPRIHLKFDGAHPPAASHHQKIMLVDDALAFVGGIDMTGDRWDTREHRHKDPRRRRPVTRRRYKPWHDVTTASSGPVVDTIAELVRDRWTIAGGKPDMSPLKSNDSLWPDTLPVQFEKVALGVARSAPPLDDRPAVLEIERLWLDQIAAAQRFLYIESQYFASRAIVSALAKRLGEAGGPEIVVVNPEGAQGWLEPIAMDTARARLYAWLKRADKHDRFRLFHPSRAASLAGLQVGANEHRDR</sequence>
<dbReference type="PANTHER" id="PTHR18896:SF76">
    <property type="entry name" value="PHOSPHOLIPASE"/>
    <property type="match status" value="1"/>
</dbReference>
<keyword evidence="2" id="KW-0677">Repeat</keyword>
<keyword evidence="3" id="KW-0378">Hydrolase</keyword>
<comment type="caution">
    <text evidence="7">The sequence shown here is derived from an EMBL/GenBank/DDBJ whole genome shotgun (WGS) entry which is preliminary data.</text>
</comment>
<dbReference type="PANTHER" id="PTHR18896">
    <property type="entry name" value="PHOSPHOLIPASE D"/>
    <property type="match status" value="1"/>
</dbReference>
<comment type="catalytic activity">
    <reaction evidence="1">
        <text>a 1,2-diacyl-sn-glycero-3-phosphocholine + H2O = a 1,2-diacyl-sn-glycero-3-phosphate + choline + H(+)</text>
        <dbReference type="Rhea" id="RHEA:14445"/>
        <dbReference type="ChEBI" id="CHEBI:15354"/>
        <dbReference type="ChEBI" id="CHEBI:15377"/>
        <dbReference type="ChEBI" id="CHEBI:15378"/>
        <dbReference type="ChEBI" id="CHEBI:57643"/>
        <dbReference type="ChEBI" id="CHEBI:58608"/>
        <dbReference type="EC" id="3.1.4.4"/>
    </reaction>
</comment>
<evidence type="ECO:0000256" key="2">
    <source>
        <dbReference type="ARBA" id="ARBA00022737"/>
    </source>
</evidence>
<feature type="region of interest" description="Disordered" evidence="5">
    <location>
        <begin position="155"/>
        <end position="174"/>
    </location>
</feature>
<dbReference type="Gene3D" id="3.30.870.10">
    <property type="entry name" value="Endonuclease Chain A"/>
    <property type="match status" value="1"/>
</dbReference>
<evidence type="ECO:0000256" key="5">
    <source>
        <dbReference type="SAM" id="MobiDB-lite"/>
    </source>
</evidence>
<dbReference type="InterPro" id="IPR001736">
    <property type="entry name" value="PLipase_D/transphosphatidylase"/>
</dbReference>
<name>A0A934MGW5_9HYPH</name>
<dbReference type="SMART" id="SM00155">
    <property type="entry name" value="PLDc"/>
    <property type="match status" value="1"/>
</dbReference>
<dbReference type="RefSeq" id="WP_198875564.1">
    <property type="nucleotide sequence ID" value="NZ_JAEKMH010000001.1"/>
</dbReference>
<dbReference type="GO" id="GO:0004630">
    <property type="term" value="F:phospholipase D activity"/>
    <property type="evidence" value="ECO:0007669"/>
    <property type="project" value="UniProtKB-EC"/>
</dbReference>
<dbReference type="PROSITE" id="PS50035">
    <property type="entry name" value="PLD"/>
    <property type="match status" value="1"/>
</dbReference>
<accession>A0A934MGW5</accession>
<feature type="compositionally biased region" description="Basic residues" evidence="5">
    <location>
        <begin position="160"/>
        <end position="174"/>
    </location>
</feature>
<dbReference type="SUPFAM" id="SSF56024">
    <property type="entry name" value="Phospholipase D/nuclease"/>
    <property type="match status" value="2"/>
</dbReference>
<evidence type="ECO:0000256" key="4">
    <source>
        <dbReference type="ARBA" id="ARBA00023098"/>
    </source>
</evidence>
<evidence type="ECO:0000313" key="7">
    <source>
        <dbReference type="EMBL" id="MBJ3784397.1"/>
    </source>
</evidence>
<evidence type="ECO:0000259" key="6">
    <source>
        <dbReference type="PROSITE" id="PS50035"/>
    </source>
</evidence>
<reference evidence="7" key="1">
    <citation type="submission" date="2020-12" db="EMBL/GenBank/DDBJ databases">
        <title>Devosia sp. MSA67 isolated from Mo River.</title>
        <authorList>
            <person name="Ma F."/>
            <person name="Zi Z."/>
        </authorList>
    </citation>
    <scope>NUCLEOTIDE SEQUENCE</scope>
    <source>
        <strain evidence="7">MSA67</strain>
    </source>
</reference>
<feature type="domain" description="PLD phosphodiesterase" evidence="6">
    <location>
        <begin position="127"/>
        <end position="154"/>
    </location>
</feature>
<keyword evidence="4" id="KW-0443">Lipid metabolism</keyword>
<dbReference type="GO" id="GO:0009395">
    <property type="term" value="P:phospholipid catabolic process"/>
    <property type="evidence" value="ECO:0007669"/>
    <property type="project" value="TreeGrafter"/>
</dbReference>
<evidence type="ECO:0000313" key="8">
    <source>
        <dbReference type="Proteomes" id="UP000602124"/>
    </source>
</evidence>
<keyword evidence="8" id="KW-1185">Reference proteome</keyword>
<dbReference type="Pfam" id="PF00614">
    <property type="entry name" value="PLDc"/>
    <property type="match status" value="1"/>
</dbReference>
<evidence type="ECO:0000256" key="1">
    <source>
        <dbReference type="ARBA" id="ARBA00000798"/>
    </source>
</evidence>